<gene>
    <name evidence="2" type="ORF">GGD89_002877</name>
</gene>
<dbReference type="EMBL" id="JACIGK010000023">
    <property type="protein sequence ID" value="MBB4267236.1"/>
    <property type="molecule type" value="Genomic_DNA"/>
</dbReference>
<dbReference type="RefSeq" id="WP_184046430.1">
    <property type="nucleotide sequence ID" value="NZ_JACIGK010000023.1"/>
</dbReference>
<dbReference type="GO" id="GO:0032298">
    <property type="term" value="P:positive regulation of DNA-templated DNA replication initiation"/>
    <property type="evidence" value="ECO:0007669"/>
    <property type="project" value="TreeGrafter"/>
</dbReference>
<name>A0A7W6REU1_9PROT</name>
<reference evidence="2 3" key="1">
    <citation type="submission" date="2020-08" db="EMBL/GenBank/DDBJ databases">
        <title>Genome sequencing of Purple Non-Sulfur Bacteria from various extreme environments.</title>
        <authorList>
            <person name="Mayer M."/>
        </authorList>
    </citation>
    <scope>NUCLEOTIDE SEQUENCE [LARGE SCALE GENOMIC DNA]</scope>
    <source>
        <strain evidence="2 3">JA131</strain>
    </source>
</reference>
<keyword evidence="3" id="KW-1185">Reference proteome</keyword>
<dbReference type="NCBIfam" id="NF004347">
    <property type="entry name" value="PRK05728.1-4"/>
    <property type="match status" value="1"/>
</dbReference>
<dbReference type="PANTHER" id="PTHR38767:SF1">
    <property type="entry name" value="DNA POLYMERASE III SUBUNIT CHI"/>
    <property type="match status" value="1"/>
</dbReference>
<proteinExistence type="predicted"/>
<organism evidence="2 3">
    <name type="scientific">Roseospira visakhapatnamensis</name>
    <dbReference type="NCBI Taxonomy" id="390880"/>
    <lineage>
        <taxon>Bacteria</taxon>
        <taxon>Pseudomonadati</taxon>
        <taxon>Pseudomonadota</taxon>
        <taxon>Alphaproteobacteria</taxon>
        <taxon>Rhodospirillales</taxon>
        <taxon>Rhodospirillaceae</taxon>
        <taxon>Roseospira</taxon>
    </lineage>
</organism>
<dbReference type="GO" id="GO:0003677">
    <property type="term" value="F:DNA binding"/>
    <property type="evidence" value="ECO:0007669"/>
    <property type="project" value="InterPro"/>
</dbReference>
<dbReference type="Gene3D" id="3.40.50.10110">
    <property type="entry name" value="DNA polymerase III subunit chi"/>
    <property type="match status" value="1"/>
</dbReference>
<feature type="region of interest" description="Disordered" evidence="1">
    <location>
        <begin position="144"/>
        <end position="167"/>
    </location>
</feature>
<dbReference type="GO" id="GO:0003887">
    <property type="term" value="F:DNA-directed DNA polymerase activity"/>
    <property type="evidence" value="ECO:0007669"/>
    <property type="project" value="UniProtKB-EC"/>
</dbReference>
<comment type="caution">
    <text evidence="2">The sequence shown here is derived from an EMBL/GenBank/DDBJ whole genome shotgun (WGS) entry which is preliminary data.</text>
</comment>
<dbReference type="InterPro" id="IPR007459">
    <property type="entry name" value="DNA_pol3_chi"/>
</dbReference>
<dbReference type="EC" id="2.7.7.7" evidence="2"/>
<evidence type="ECO:0000313" key="2">
    <source>
        <dbReference type="EMBL" id="MBB4267236.1"/>
    </source>
</evidence>
<dbReference type="InterPro" id="IPR036768">
    <property type="entry name" value="PolIII_chi_sf"/>
</dbReference>
<dbReference type="Pfam" id="PF04364">
    <property type="entry name" value="DNA_pol3_chi"/>
    <property type="match status" value="1"/>
</dbReference>
<protein>
    <submittedName>
        <fullName evidence="2">DNA polymerase-3 subunit chi</fullName>
        <ecNumber evidence="2">2.7.7.7</ecNumber>
    </submittedName>
</protein>
<dbReference type="AlphaFoldDB" id="A0A7W6REU1"/>
<feature type="compositionally biased region" description="Basic and acidic residues" evidence="1">
    <location>
        <begin position="147"/>
        <end position="167"/>
    </location>
</feature>
<dbReference type="SUPFAM" id="SSF102400">
    <property type="entry name" value="DNA polymerase III chi subunit"/>
    <property type="match status" value="1"/>
</dbReference>
<sequence>MTRVDFYHLTRSPLERALPRLLMRVWRSGARAVVLAGSLERVRTLNSLLWTFDANTWLPHGCVDDGHADRQPIWLTDHEERPNDATLAVLTDGMVVADPGAWARVLELFDGHDAAAVAAARERWRSAREAGHALYYWQQTEQGGWTEKARANDPDTADGEGRNGARD</sequence>
<keyword evidence="2" id="KW-0808">Transferase</keyword>
<evidence type="ECO:0000313" key="3">
    <source>
        <dbReference type="Proteomes" id="UP000554286"/>
    </source>
</evidence>
<dbReference type="GO" id="GO:0006260">
    <property type="term" value="P:DNA replication"/>
    <property type="evidence" value="ECO:0007669"/>
    <property type="project" value="InterPro"/>
</dbReference>
<dbReference type="PANTHER" id="PTHR38767">
    <property type="entry name" value="DNA POLYMERASE III SUBUNIT CHI"/>
    <property type="match status" value="1"/>
</dbReference>
<dbReference type="Proteomes" id="UP000554286">
    <property type="component" value="Unassembled WGS sequence"/>
</dbReference>
<evidence type="ECO:0000256" key="1">
    <source>
        <dbReference type="SAM" id="MobiDB-lite"/>
    </source>
</evidence>
<accession>A0A7W6REU1</accession>
<keyword evidence="2" id="KW-0548">Nucleotidyltransferase</keyword>